<dbReference type="eggNOG" id="COG3511">
    <property type="taxonomic scope" value="Bacteria"/>
</dbReference>
<dbReference type="Proteomes" id="UP000000603">
    <property type="component" value="Chromosome"/>
</dbReference>
<dbReference type="PANTHER" id="PTHR31956:SF8">
    <property type="entry name" value="ACID PHOSPHATASE PHOA (AFU_ORTHOLOGUE AFUA_1G03570)"/>
    <property type="match status" value="1"/>
</dbReference>
<dbReference type="Pfam" id="PF04185">
    <property type="entry name" value="Phosphoesterase"/>
    <property type="match status" value="2"/>
</dbReference>
<feature type="compositionally biased region" description="Low complexity" evidence="3">
    <location>
        <begin position="779"/>
        <end position="793"/>
    </location>
</feature>
<evidence type="ECO:0000313" key="5">
    <source>
        <dbReference type="Proteomes" id="UP000000603"/>
    </source>
</evidence>
<feature type="region of interest" description="Disordered" evidence="3">
    <location>
        <begin position="1"/>
        <end position="26"/>
    </location>
</feature>
<proteinExistence type="predicted"/>
<dbReference type="InterPro" id="IPR007312">
    <property type="entry name" value="Phosphoesterase"/>
</dbReference>
<dbReference type="Gene3D" id="3.40.720.10">
    <property type="entry name" value="Alkaline Phosphatase, subunit A"/>
    <property type="match status" value="1"/>
</dbReference>
<dbReference type="EMBL" id="AE017283">
    <property type="protein sequence ID" value="AAT83474.1"/>
    <property type="molecule type" value="Genomic_DNA"/>
</dbReference>
<feature type="region of interest" description="Disordered" evidence="3">
    <location>
        <begin position="250"/>
        <end position="273"/>
    </location>
</feature>
<dbReference type="PANTHER" id="PTHR31956">
    <property type="entry name" value="NON-SPECIFIC PHOSPHOLIPASE C4-RELATED"/>
    <property type="match status" value="1"/>
</dbReference>
<evidence type="ECO:0000256" key="2">
    <source>
        <dbReference type="ARBA" id="ARBA00023026"/>
    </source>
</evidence>
<dbReference type="EnsemblBacteria" id="AAT83474">
    <property type="protein sequence ID" value="AAT83474"/>
    <property type="gene ID" value="PPA1745"/>
</dbReference>
<dbReference type="AlphaFoldDB" id="Q6A6Z0"/>
<dbReference type="GO" id="GO:0009395">
    <property type="term" value="P:phospholipid catabolic process"/>
    <property type="evidence" value="ECO:0007669"/>
    <property type="project" value="TreeGrafter"/>
</dbReference>
<keyword evidence="1" id="KW-0378">Hydrolase</keyword>
<reference evidence="4 5" key="1">
    <citation type="journal article" date="2004" name="Science">
        <title>The complete genome sequence of Propionibacterium acnes, a commensal of human skin.</title>
        <authorList>
            <person name="Bruggemann H."/>
            <person name="Henne A."/>
            <person name="Hoster F."/>
            <person name="Liesegang H."/>
            <person name="Wiezer A."/>
            <person name="Strittmatter A."/>
            <person name="Hujer S."/>
            <person name="Durre P."/>
            <person name="Gottschalk G."/>
        </authorList>
    </citation>
    <scope>NUCLEOTIDE SEQUENCE [LARGE SCALE GENOMIC DNA]</scope>
    <source>
        <strain evidence="5">DSM 16379 / KPA171202</strain>
    </source>
</reference>
<organism evidence="4 5">
    <name type="scientific">Cutibacterium acnes (strain DSM 16379 / KPA171202)</name>
    <name type="common">Propionibacterium acnes</name>
    <dbReference type="NCBI Taxonomy" id="267747"/>
    <lineage>
        <taxon>Bacteria</taxon>
        <taxon>Bacillati</taxon>
        <taxon>Actinomycetota</taxon>
        <taxon>Actinomycetes</taxon>
        <taxon>Propionibacteriales</taxon>
        <taxon>Propionibacteriaceae</taxon>
        <taxon>Cutibacterium</taxon>
    </lineage>
</organism>
<evidence type="ECO:0000313" key="4">
    <source>
        <dbReference type="EMBL" id="AAT83474.1"/>
    </source>
</evidence>
<evidence type="ECO:0000256" key="3">
    <source>
        <dbReference type="SAM" id="MobiDB-lite"/>
    </source>
</evidence>
<feature type="compositionally biased region" description="Polar residues" evidence="3">
    <location>
        <begin position="9"/>
        <end position="26"/>
    </location>
</feature>
<dbReference type="HOGENOM" id="CLU_349117_0_0_11"/>
<protein>
    <recommendedName>
        <fullName evidence="6">Phosphoesterase</fullName>
    </recommendedName>
</protein>
<name>Q6A6Z0_CUTAK</name>
<evidence type="ECO:0008006" key="6">
    <source>
        <dbReference type="Google" id="ProtNLM"/>
    </source>
</evidence>
<sequence length="851" mass="89581">MHATRRHLTSTVDTSTGASTSVPVNTISPKPHKSLFAGYRPVVMHIHRRFTKAVGAAVAAGLLAFGLSTPAPGLALPAEGVPVKGGNAPAHTTITTTNPATGKIKHVWLIILENKSYDENFTGLNQNSYLWKELPRQGALLNHYYGTGHYSQDNYITLVSGQAPQMDLQEDCGDVNSNFGSNSSIIRTHTGKEFGRNDNYGQAMSLAGPNAPAGKNGCTYPKDIPTLFNQFDAAGVTWKGYAQDLRNHPGREDGLAGSPGTLANTPDKNPKVMKTNAQDEARGITSYTGAQADDQYVAKHFPFVWFHSIIGNDGTGKDALTHPIDGGTPSDTKHIVNLDDHSRGLVSDLSRPADQVPAFNWITPNNCSDAHDATCKGNNLSGLFDAHGSPDYSKPLTTPPKNHTGGLYAADLWLRYYIPLIEKSAAFKDGGLIDVTFDEANPPFANLSFNNATDNTDVAKAARRHELYNYSPQTVKDLAPGYQKYAPGTFPGATTTARNYLKADLAGQNINGRNVDWEPTGPNSTLATDKHGNQLFPGPGGNGFITRPPSCEQDTKLVNADKSNCVHGAKNTGASWGYSQASTLKASATAGSSTVQADVTFADIGRRVTGNGIPEGAHVGNVTNLGPNMVASASDPVTKGMFTLVDKNDNPLTTTGVVSSVKLSATGVPGHLAEGETPASTFDAHDATPGGGITGSILISPYIKPGTVSSTHYNHFSWLRTMEDIFSVSKGKDTRQLEAGTVSGGLDGAGHLGFAAQAGLGTFGKDVFTNVSTGDEPHPSASTTAGAPSSHPSLAPSRGPATHPSRSGKPSLPRTGAEGTVDPVSDSHASMETGLAVIGAALDTRTWHRHH</sequence>
<gene>
    <name evidence="4" type="ordered locus">PPA1745</name>
</gene>
<feature type="region of interest" description="Disordered" evidence="3">
    <location>
        <begin position="770"/>
        <end position="828"/>
    </location>
</feature>
<dbReference type="GO" id="GO:0016788">
    <property type="term" value="F:hydrolase activity, acting on ester bonds"/>
    <property type="evidence" value="ECO:0007669"/>
    <property type="project" value="InterPro"/>
</dbReference>
<keyword evidence="2" id="KW-0843">Virulence</keyword>
<accession>Q6A6Z0</accession>
<evidence type="ECO:0000256" key="1">
    <source>
        <dbReference type="ARBA" id="ARBA00022801"/>
    </source>
</evidence>
<dbReference type="InterPro" id="IPR017850">
    <property type="entry name" value="Alkaline_phosphatase_core_sf"/>
</dbReference>
<dbReference type="KEGG" id="pac:PPA1745"/>